<reference evidence="3" key="1">
    <citation type="submission" date="2018-05" db="EMBL/GenBank/DDBJ databases">
        <authorList>
            <person name="Lanie J.A."/>
            <person name="Ng W.-L."/>
            <person name="Kazmierczak K.M."/>
            <person name="Andrzejewski T.M."/>
            <person name="Davidsen T.M."/>
            <person name="Wayne K.J."/>
            <person name="Tettelin H."/>
            <person name="Glass J.I."/>
            <person name="Rusch D."/>
            <person name="Podicherti R."/>
            <person name="Tsui H.-C.T."/>
            <person name="Winkler M.E."/>
        </authorList>
    </citation>
    <scope>NUCLEOTIDE SEQUENCE</scope>
</reference>
<dbReference type="EMBL" id="UINC01216731">
    <property type="protein sequence ID" value="SVE42992.1"/>
    <property type="molecule type" value="Genomic_DNA"/>
</dbReference>
<dbReference type="GO" id="GO:0016616">
    <property type="term" value="F:oxidoreductase activity, acting on the CH-OH group of donors, NAD or NADP as acceptor"/>
    <property type="evidence" value="ECO:0007669"/>
    <property type="project" value="TreeGrafter"/>
</dbReference>
<dbReference type="PROSITE" id="PS00061">
    <property type="entry name" value="ADH_SHORT"/>
    <property type="match status" value="1"/>
</dbReference>
<dbReference type="GO" id="GO:0048038">
    <property type="term" value="F:quinone binding"/>
    <property type="evidence" value="ECO:0007669"/>
    <property type="project" value="TreeGrafter"/>
</dbReference>
<dbReference type="AlphaFoldDB" id="A0A383DES6"/>
<organism evidence="3">
    <name type="scientific">marine metagenome</name>
    <dbReference type="NCBI Taxonomy" id="408172"/>
    <lineage>
        <taxon>unclassified sequences</taxon>
        <taxon>metagenomes</taxon>
        <taxon>ecological metagenomes</taxon>
    </lineage>
</organism>
<gene>
    <name evidence="3" type="ORF">METZ01_LOCUS495846</name>
</gene>
<dbReference type="GO" id="GO:0006633">
    <property type="term" value="P:fatty acid biosynthetic process"/>
    <property type="evidence" value="ECO:0007669"/>
    <property type="project" value="TreeGrafter"/>
</dbReference>
<dbReference type="PANTHER" id="PTHR42760:SF133">
    <property type="entry name" value="3-OXOACYL-[ACYL-CARRIER-PROTEIN] REDUCTASE"/>
    <property type="match status" value="1"/>
</dbReference>
<dbReference type="PRINTS" id="PR00081">
    <property type="entry name" value="GDHRDH"/>
</dbReference>
<name>A0A383DES6_9ZZZZ</name>
<dbReference type="InterPro" id="IPR002347">
    <property type="entry name" value="SDR_fam"/>
</dbReference>
<accession>A0A383DES6</accession>
<keyword evidence="2" id="KW-0560">Oxidoreductase</keyword>
<dbReference type="InterPro" id="IPR036291">
    <property type="entry name" value="NAD(P)-bd_dom_sf"/>
</dbReference>
<evidence type="ECO:0000256" key="1">
    <source>
        <dbReference type="ARBA" id="ARBA00006484"/>
    </source>
</evidence>
<dbReference type="SUPFAM" id="SSF51735">
    <property type="entry name" value="NAD(P)-binding Rossmann-fold domains"/>
    <property type="match status" value="1"/>
</dbReference>
<proteinExistence type="inferred from homology"/>
<comment type="similarity">
    <text evidence="1">Belongs to the short-chain dehydrogenases/reductases (SDR) family.</text>
</comment>
<evidence type="ECO:0000256" key="2">
    <source>
        <dbReference type="ARBA" id="ARBA00023002"/>
    </source>
</evidence>
<dbReference type="Pfam" id="PF13561">
    <property type="entry name" value="adh_short_C2"/>
    <property type="match status" value="1"/>
</dbReference>
<dbReference type="Gene3D" id="3.40.50.720">
    <property type="entry name" value="NAD(P)-binding Rossmann-like Domain"/>
    <property type="match status" value="1"/>
</dbReference>
<evidence type="ECO:0008006" key="4">
    <source>
        <dbReference type="Google" id="ProtNLM"/>
    </source>
</evidence>
<dbReference type="InterPro" id="IPR020904">
    <property type="entry name" value="Sc_DH/Rdtase_CS"/>
</dbReference>
<sequence length="216" mass="23451">VIVHDILLEEAENTLEMVRQTGREARLITTDIRDVGAFQKAVRDAGRVDILVNNAGVGGNRLAIEDVDCNIFDQMFSTHVRGTFFATQAVVAQMKERRAGKIVNISSIYAMGGSRFASHYSAAKSAISGLTKCWAREFAPWRINVNAVAPGFVATESRRASASVEQIRERAEGMPLGRLCEPIDISHAVAWLAGPETDMMTGQVVSPNAGEVIVGY</sequence>
<dbReference type="PANTHER" id="PTHR42760">
    <property type="entry name" value="SHORT-CHAIN DEHYDROGENASES/REDUCTASES FAMILY MEMBER"/>
    <property type="match status" value="1"/>
</dbReference>
<feature type="non-terminal residue" evidence="3">
    <location>
        <position position="1"/>
    </location>
</feature>
<dbReference type="PRINTS" id="PR00080">
    <property type="entry name" value="SDRFAMILY"/>
</dbReference>
<protein>
    <recommendedName>
        <fullName evidence="4">3-oxoacyl-ACP reductase</fullName>
    </recommendedName>
</protein>
<evidence type="ECO:0000313" key="3">
    <source>
        <dbReference type="EMBL" id="SVE42992.1"/>
    </source>
</evidence>
<dbReference type="CDD" id="cd05233">
    <property type="entry name" value="SDR_c"/>
    <property type="match status" value="1"/>
</dbReference>